<dbReference type="GO" id="GO:0016117">
    <property type="term" value="P:carotenoid biosynthetic process"/>
    <property type="evidence" value="ECO:0007669"/>
    <property type="project" value="UniProtKB-KW"/>
</dbReference>
<dbReference type="OMA" id="WYGDGAV"/>
<dbReference type="GO" id="GO:0016872">
    <property type="term" value="F:intramolecular lyase activity"/>
    <property type="evidence" value="ECO:0007669"/>
    <property type="project" value="InterPro"/>
</dbReference>
<feature type="transmembrane region" description="Helical" evidence="8">
    <location>
        <begin position="141"/>
        <end position="165"/>
    </location>
</feature>
<dbReference type="InterPro" id="IPR017825">
    <property type="entry name" value="Lycopene_cyclase_dom"/>
</dbReference>
<evidence type="ECO:0000256" key="7">
    <source>
        <dbReference type="ARBA" id="ARBA00023235"/>
    </source>
</evidence>
<evidence type="ECO:0000313" key="10">
    <source>
        <dbReference type="EMBL" id="SFI50318.1"/>
    </source>
</evidence>
<keyword evidence="5 8" id="KW-1133">Transmembrane helix</keyword>
<dbReference type="OrthoDB" id="241129at2157"/>
<dbReference type="NCBIfam" id="TIGR03462">
    <property type="entry name" value="CarR_dom_SF"/>
    <property type="match status" value="2"/>
</dbReference>
<feature type="transmembrane region" description="Helical" evidence="8">
    <location>
        <begin position="216"/>
        <end position="236"/>
    </location>
</feature>
<protein>
    <submittedName>
        <fullName evidence="10">Lycopene cyclase domain-containing protein</fullName>
    </submittedName>
</protein>
<accession>A0A1I3IQR8</accession>
<dbReference type="GO" id="GO:0016020">
    <property type="term" value="C:membrane"/>
    <property type="evidence" value="ECO:0007669"/>
    <property type="project" value="UniProtKB-SubCell"/>
</dbReference>
<dbReference type="RefSeq" id="WP_015233752.1">
    <property type="nucleotide sequence ID" value="NZ_FORO01000001.1"/>
</dbReference>
<evidence type="ECO:0000256" key="6">
    <source>
        <dbReference type="ARBA" id="ARBA00023136"/>
    </source>
</evidence>
<dbReference type="AlphaFoldDB" id="A0A1I3IQR8"/>
<proteinExistence type="predicted"/>
<reference evidence="10 11" key="1">
    <citation type="submission" date="2016-10" db="EMBL/GenBank/DDBJ databases">
        <authorList>
            <person name="de Groot N.N."/>
        </authorList>
    </citation>
    <scope>NUCLEOTIDE SEQUENCE [LARGE SCALE GENOMIC DNA]</scope>
    <source>
        <strain evidence="10 11">SP2</strain>
    </source>
</reference>
<evidence type="ECO:0000256" key="3">
    <source>
        <dbReference type="ARBA" id="ARBA00022692"/>
    </source>
</evidence>
<comment type="subcellular location">
    <subcellularLocation>
        <location evidence="1">Membrane</location>
        <topology evidence="1">Multi-pass membrane protein</topology>
    </subcellularLocation>
</comment>
<keyword evidence="3 8" id="KW-0812">Transmembrane</keyword>
<gene>
    <name evidence="10" type="ORF">SAMN05443661_10133</name>
</gene>
<keyword evidence="6 8" id="KW-0472">Membrane</keyword>
<comment type="pathway">
    <text evidence="2">Carotenoid biosynthesis.</text>
</comment>
<keyword evidence="4" id="KW-0125">Carotenoid biosynthesis</keyword>
<name>A0A1I3IQR8_9EURY</name>
<feature type="domain" description="Lycopene cyclase" evidence="9">
    <location>
        <begin position="156"/>
        <end position="225"/>
    </location>
</feature>
<evidence type="ECO:0000256" key="2">
    <source>
        <dbReference type="ARBA" id="ARBA00004829"/>
    </source>
</evidence>
<dbReference type="GO" id="GO:0045436">
    <property type="term" value="F:lycopene beta cyclase activity"/>
    <property type="evidence" value="ECO:0007669"/>
    <property type="project" value="UniProtKB-ARBA"/>
</dbReference>
<feature type="transmembrane region" description="Helical" evidence="8">
    <location>
        <begin position="172"/>
        <end position="196"/>
    </location>
</feature>
<evidence type="ECO:0000256" key="1">
    <source>
        <dbReference type="ARBA" id="ARBA00004141"/>
    </source>
</evidence>
<dbReference type="Pfam" id="PF18916">
    <property type="entry name" value="Lycopene_cyc"/>
    <property type="match status" value="2"/>
</dbReference>
<evidence type="ECO:0000259" key="9">
    <source>
        <dbReference type="Pfam" id="PF18916"/>
    </source>
</evidence>
<feature type="domain" description="Lycopene cyclase" evidence="9">
    <location>
        <begin position="27"/>
        <end position="94"/>
    </location>
</feature>
<organism evidence="10 11">
    <name type="scientific">Natronobacterium gregoryi</name>
    <dbReference type="NCBI Taxonomy" id="44930"/>
    <lineage>
        <taxon>Archaea</taxon>
        <taxon>Methanobacteriati</taxon>
        <taxon>Methanobacteriota</taxon>
        <taxon>Stenosarchaea group</taxon>
        <taxon>Halobacteria</taxon>
        <taxon>Halobacteriales</taxon>
        <taxon>Natrialbaceae</taxon>
        <taxon>Natronobacterium</taxon>
    </lineage>
</organism>
<evidence type="ECO:0000256" key="5">
    <source>
        <dbReference type="ARBA" id="ARBA00022989"/>
    </source>
</evidence>
<feature type="transmembrane region" description="Helical" evidence="8">
    <location>
        <begin position="39"/>
        <end position="57"/>
    </location>
</feature>
<sequence length="263" mass="29296">MTPPLTYLQFHLVFTIPPIVVLGWLAVQRDRARWDRTTLSGLAIIVFLAVAYTTPWTNALIPEGVWWYGDGAVLATIWHTPVEEYLFFVLQTTLTAFWLFQFLTVSDTSLRLPTSHRLAGILAGLAVCALGWTLLETTATSYLGAILFWAGPILAIQWGFGLTYLLEKRRQVLLAVGVPTLYLWVADWVAISLGIWVISDAHTIGIGLAGLPLEEALFFLVTNVFVVQGLVLYAWVLDRRADLVSLPRVRRLASQVLSRSADS</sequence>
<keyword evidence="7" id="KW-0413">Isomerase</keyword>
<evidence type="ECO:0000256" key="4">
    <source>
        <dbReference type="ARBA" id="ARBA00022746"/>
    </source>
</evidence>
<feature type="transmembrane region" description="Helical" evidence="8">
    <location>
        <begin position="118"/>
        <end position="135"/>
    </location>
</feature>
<feature type="transmembrane region" description="Helical" evidence="8">
    <location>
        <begin position="6"/>
        <end position="27"/>
    </location>
</feature>
<dbReference type="Proteomes" id="UP000182829">
    <property type="component" value="Unassembled WGS sequence"/>
</dbReference>
<feature type="transmembrane region" description="Helical" evidence="8">
    <location>
        <begin position="85"/>
        <end position="106"/>
    </location>
</feature>
<evidence type="ECO:0000256" key="8">
    <source>
        <dbReference type="SAM" id="Phobius"/>
    </source>
</evidence>
<dbReference type="GeneID" id="14209851"/>
<evidence type="ECO:0000313" key="11">
    <source>
        <dbReference type="Proteomes" id="UP000182829"/>
    </source>
</evidence>
<dbReference type="EMBL" id="FORO01000001">
    <property type="protein sequence ID" value="SFI50318.1"/>
    <property type="molecule type" value="Genomic_DNA"/>
</dbReference>